<keyword evidence="3" id="KW-1185">Reference proteome</keyword>
<protein>
    <submittedName>
        <fullName evidence="2">Glycoside hydrolase family 88 protein</fullName>
    </submittedName>
</protein>
<evidence type="ECO:0000313" key="3">
    <source>
        <dbReference type="Proteomes" id="UP001356704"/>
    </source>
</evidence>
<name>A0ABU7W7X6_9FLAO</name>
<proteinExistence type="predicted"/>
<dbReference type="Proteomes" id="UP001356704">
    <property type="component" value="Unassembled WGS sequence"/>
</dbReference>
<reference evidence="2 3" key="1">
    <citation type="submission" date="2024-02" db="EMBL/GenBank/DDBJ databases">
        <title>Winogradskyella poriferorum JCM 12885.</title>
        <authorList>
            <person name="Zhang D.-F."/>
            <person name="Fu Z.-Y."/>
        </authorList>
    </citation>
    <scope>NUCLEOTIDE SEQUENCE [LARGE SCALE GENOMIC DNA]</scope>
    <source>
        <strain evidence="2 3">JCM 12885</strain>
    </source>
</reference>
<sequence>MRTVNKLRIFRKHFISKRQVFIVVVICLFYACQNQKREDAIVKVNSVKVLGELVTDDLLSRSDFMMYQTEEVQALHYAEICAAYGATKLAAFLKDNETINKLIERYREPLNDKIINTSNHVDANVYGILPLELYIQTNNEKYLEQGLRFADGQWENPLPNGLTSQTRYWIDDIYMIGCLQVQAYRATGNMKYLERAALEIDSYIKKLQQPNGLFFHGPDAPFFWGRGNGWVAAGLAELLSVLPKENVHYNSLLSGYKKMMKSLLHYQSNDGMWHQLIDNNKSFKETSSTAMFGFAISVGVKKRLLPEKRYKEAYEKAWNALTNYIDKEGKVSQVCVGTGQSKDEEYYLNRPKVTGDFHGQAPMLWFAHSLLEIIE</sequence>
<dbReference type="InterPro" id="IPR052043">
    <property type="entry name" value="PolySaccharide_Degr_Enz"/>
</dbReference>
<dbReference type="InterPro" id="IPR012341">
    <property type="entry name" value="6hp_glycosidase-like_sf"/>
</dbReference>
<evidence type="ECO:0000313" key="2">
    <source>
        <dbReference type="EMBL" id="MEF3079837.1"/>
    </source>
</evidence>
<dbReference type="SUPFAM" id="SSF48208">
    <property type="entry name" value="Six-hairpin glycosidases"/>
    <property type="match status" value="1"/>
</dbReference>
<comment type="caution">
    <text evidence="2">The sequence shown here is derived from an EMBL/GenBank/DDBJ whole genome shotgun (WGS) entry which is preliminary data.</text>
</comment>
<dbReference type="Gene3D" id="1.50.10.10">
    <property type="match status" value="1"/>
</dbReference>
<dbReference type="PANTHER" id="PTHR33886">
    <property type="entry name" value="UNSATURATED RHAMNOGALACTURONAN HYDROLASE (EUROFUNG)"/>
    <property type="match status" value="1"/>
</dbReference>
<dbReference type="PROSITE" id="PS51257">
    <property type="entry name" value="PROKAR_LIPOPROTEIN"/>
    <property type="match status" value="1"/>
</dbReference>
<dbReference type="GO" id="GO:0016787">
    <property type="term" value="F:hydrolase activity"/>
    <property type="evidence" value="ECO:0007669"/>
    <property type="project" value="UniProtKB-KW"/>
</dbReference>
<accession>A0ABU7W7X6</accession>
<keyword evidence="1 2" id="KW-0378">Hydrolase</keyword>
<dbReference type="Pfam" id="PF07470">
    <property type="entry name" value="Glyco_hydro_88"/>
    <property type="match status" value="1"/>
</dbReference>
<dbReference type="RefSeq" id="WP_331810569.1">
    <property type="nucleotide sequence ID" value="NZ_JAZHOU010000004.1"/>
</dbReference>
<dbReference type="PANTHER" id="PTHR33886:SF8">
    <property type="entry name" value="UNSATURATED RHAMNOGALACTURONAN HYDROLASE (EUROFUNG)"/>
    <property type="match status" value="1"/>
</dbReference>
<dbReference type="InterPro" id="IPR010905">
    <property type="entry name" value="Glyco_hydro_88"/>
</dbReference>
<organism evidence="2 3">
    <name type="scientific">Winogradskyella poriferorum</name>
    <dbReference type="NCBI Taxonomy" id="307627"/>
    <lineage>
        <taxon>Bacteria</taxon>
        <taxon>Pseudomonadati</taxon>
        <taxon>Bacteroidota</taxon>
        <taxon>Flavobacteriia</taxon>
        <taxon>Flavobacteriales</taxon>
        <taxon>Flavobacteriaceae</taxon>
        <taxon>Winogradskyella</taxon>
    </lineage>
</organism>
<dbReference type="InterPro" id="IPR008928">
    <property type="entry name" value="6-hairpin_glycosidase_sf"/>
</dbReference>
<gene>
    <name evidence="2" type="ORF">V1468_12535</name>
</gene>
<evidence type="ECO:0000256" key="1">
    <source>
        <dbReference type="ARBA" id="ARBA00022801"/>
    </source>
</evidence>
<dbReference type="EMBL" id="JAZHOU010000004">
    <property type="protein sequence ID" value="MEF3079837.1"/>
    <property type="molecule type" value="Genomic_DNA"/>
</dbReference>